<evidence type="ECO:0000313" key="3">
    <source>
        <dbReference type="EMBL" id="GJE89229.1"/>
    </source>
</evidence>
<dbReference type="InterPro" id="IPR017853">
    <property type="entry name" value="GH"/>
</dbReference>
<keyword evidence="1" id="KW-0732">Signal</keyword>
<dbReference type="InterPro" id="IPR024655">
    <property type="entry name" value="Asl1_glyco_hydro_catalytic"/>
</dbReference>
<accession>A0A9P3LC58</accession>
<name>A0A9P3LC58_9APHY</name>
<dbReference type="InterPro" id="IPR053183">
    <property type="entry name" value="ASL1"/>
</dbReference>
<feature type="domain" description="Asl1-like glycosyl hydrolase catalytic" evidence="2">
    <location>
        <begin position="39"/>
        <end position="271"/>
    </location>
</feature>
<protein>
    <submittedName>
        <fullName evidence="3">Glycoside hydrolase family protein</fullName>
    </submittedName>
</protein>
<keyword evidence="4" id="KW-1185">Reference proteome</keyword>
<dbReference type="EMBL" id="BPQB01000012">
    <property type="protein sequence ID" value="GJE89229.1"/>
    <property type="molecule type" value="Genomic_DNA"/>
</dbReference>
<dbReference type="Pfam" id="PF11790">
    <property type="entry name" value="Glyco_hydro_cc"/>
    <property type="match status" value="1"/>
</dbReference>
<evidence type="ECO:0000313" key="4">
    <source>
        <dbReference type="Proteomes" id="UP000703269"/>
    </source>
</evidence>
<evidence type="ECO:0000259" key="2">
    <source>
        <dbReference type="Pfam" id="PF11790"/>
    </source>
</evidence>
<keyword evidence="3" id="KW-0378">Hydrolase</keyword>
<proteinExistence type="predicted"/>
<dbReference type="Proteomes" id="UP000703269">
    <property type="component" value="Unassembled WGS sequence"/>
</dbReference>
<gene>
    <name evidence="3" type="ORF">PsYK624_053250</name>
</gene>
<dbReference type="PANTHER" id="PTHR34154:SF3">
    <property type="entry name" value="ALKALI-SENSITIVE LINKAGE PROTEIN 1"/>
    <property type="match status" value="1"/>
</dbReference>
<dbReference type="GO" id="GO:0071966">
    <property type="term" value="P:fungal-type cell wall polysaccharide metabolic process"/>
    <property type="evidence" value="ECO:0007669"/>
    <property type="project" value="TreeGrafter"/>
</dbReference>
<feature type="signal peptide" evidence="1">
    <location>
        <begin position="1"/>
        <end position="20"/>
    </location>
</feature>
<dbReference type="SUPFAM" id="SSF51445">
    <property type="entry name" value="(Trans)glycosidases"/>
    <property type="match status" value="1"/>
</dbReference>
<sequence length="274" mass="28763">MLYPLAWSLALTLLAPPASAHPATLAPDARAVSSSAKAGLAWPANEPSGDIQQFTTTGKVQWFYTFGPAGFASALEFVPMLGSAGQAADWDATIAGTIASLHVTHAMGFSEPDQAAGANLSPAAAAALWQQHIQPLAQQGIVLGSPAPSSAPAGLTWLQQWFALCSGCTVDFVAMHWTGTSATAFIEDVTEFHDVLQKPIWVTEWACEDDNGGDGCSPENVASFMSATQQFMDTTDFVERYAWSGVFGLGFVTDDSIVDANGNINALGEQYIGA</sequence>
<dbReference type="AlphaFoldDB" id="A0A9P3LC58"/>
<comment type="caution">
    <text evidence="3">The sequence shown here is derived from an EMBL/GenBank/DDBJ whole genome shotgun (WGS) entry which is preliminary data.</text>
</comment>
<reference evidence="3 4" key="1">
    <citation type="submission" date="2021-08" db="EMBL/GenBank/DDBJ databases">
        <title>Draft Genome Sequence of Phanerochaete sordida strain YK-624.</title>
        <authorList>
            <person name="Mori T."/>
            <person name="Dohra H."/>
            <person name="Suzuki T."/>
            <person name="Kawagishi H."/>
            <person name="Hirai H."/>
        </authorList>
    </citation>
    <scope>NUCLEOTIDE SEQUENCE [LARGE SCALE GENOMIC DNA]</scope>
    <source>
        <strain evidence="3 4">YK-624</strain>
    </source>
</reference>
<dbReference type="GO" id="GO:0016787">
    <property type="term" value="F:hydrolase activity"/>
    <property type="evidence" value="ECO:0007669"/>
    <property type="project" value="UniProtKB-KW"/>
</dbReference>
<evidence type="ECO:0000256" key="1">
    <source>
        <dbReference type="SAM" id="SignalP"/>
    </source>
</evidence>
<dbReference type="PANTHER" id="PTHR34154">
    <property type="entry name" value="ALKALI-SENSITIVE LINKAGE PROTEIN 1"/>
    <property type="match status" value="1"/>
</dbReference>
<dbReference type="GO" id="GO:0009277">
    <property type="term" value="C:fungal-type cell wall"/>
    <property type="evidence" value="ECO:0007669"/>
    <property type="project" value="TreeGrafter"/>
</dbReference>
<feature type="chain" id="PRO_5040475711" evidence="1">
    <location>
        <begin position="21"/>
        <end position="274"/>
    </location>
</feature>
<dbReference type="Gene3D" id="3.20.20.80">
    <property type="entry name" value="Glycosidases"/>
    <property type="match status" value="1"/>
</dbReference>
<organism evidence="3 4">
    <name type="scientific">Phanerochaete sordida</name>
    <dbReference type="NCBI Taxonomy" id="48140"/>
    <lineage>
        <taxon>Eukaryota</taxon>
        <taxon>Fungi</taxon>
        <taxon>Dikarya</taxon>
        <taxon>Basidiomycota</taxon>
        <taxon>Agaricomycotina</taxon>
        <taxon>Agaricomycetes</taxon>
        <taxon>Polyporales</taxon>
        <taxon>Phanerochaetaceae</taxon>
        <taxon>Phanerochaete</taxon>
    </lineage>
</organism>
<dbReference type="OrthoDB" id="5959761at2759"/>